<dbReference type="OrthoDB" id="2363787at2759"/>
<dbReference type="EMBL" id="QKYT01000569">
    <property type="protein sequence ID" value="RIA83471.1"/>
    <property type="molecule type" value="Genomic_DNA"/>
</dbReference>
<accession>A0A397SKY4</accession>
<sequence length="125" mass="14833">MLSVEMTTIMEPKIDLNGKMIPWELTSISSSKPFINISTTAYEPITSLEDMNFVKTQSFIYFLFYKNTRTISFDIGYSKEAKWFEIFNDKQNEYSNFNIGEFLEEIYSINENNRSYLYTNRCKDN</sequence>
<keyword evidence="2" id="KW-1185">Reference proteome</keyword>
<dbReference type="Proteomes" id="UP000265703">
    <property type="component" value="Unassembled WGS sequence"/>
</dbReference>
<name>A0A397SKY4_9GLOM</name>
<gene>
    <name evidence="1" type="ORF">C1645_459709</name>
</gene>
<dbReference type="AlphaFoldDB" id="A0A397SKY4"/>
<evidence type="ECO:0000313" key="1">
    <source>
        <dbReference type="EMBL" id="RIA83471.1"/>
    </source>
</evidence>
<protein>
    <submittedName>
        <fullName evidence="1">Uncharacterized protein</fullName>
    </submittedName>
</protein>
<evidence type="ECO:0000313" key="2">
    <source>
        <dbReference type="Proteomes" id="UP000265703"/>
    </source>
</evidence>
<comment type="caution">
    <text evidence="1">The sequence shown here is derived from an EMBL/GenBank/DDBJ whole genome shotgun (WGS) entry which is preliminary data.</text>
</comment>
<proteinExistence type="predicted"/>
<organism evidence="1 2">
    <name type="scientific">Glomus cerebriforme</name>
    <dbReference type="NCBI Taxonomy" id="658196"/>
    <lineage>
        <taxon>Eukaryota</taxon>
        <taxon>Fungi</taxon>
        <taxon>Fungi incertae sedis</taxon>
        <taxon>Mucoromycota</taxon>
        <taxon>Glomeromycotina</taxon>
        <taxon>Glomeromycetes</taxon>
        <taxon>Glomerales</taxon>
        <taxon>Glomeraceae</taxon>
        <taxon>Glomus</taxon>
    </lineage>
</organism>
<reference evidence="1 2" key="1">
    <citation type="submission" date="2018-06" db="EMBL/GenBank/DDBJ databases">
        <title>Comparative genomics reveals the genomic features of Rhizophagus irregularis, R. cerebriforme, R. diaphanum and Gigaspora rosea, and their symbiotic lifestyle signature.</title>
        <authorList>
            <person name="Morin E."/>
            <person name="San Clemente H."/>
            <person name="Chen E.C.H."/>
            <person name="De La Providencia I."/>
            <person name="Hainaut M."/>
            <person name="Kuo A."/>
            <person name="Kohler A."/>
            <person name="Murat C."/>
            <person name="Tang N."/>
            <person name="Roy S."/>
            <person name="Loubradou J."/>
            <person name="Henrissat B."/>
            <person name="Grigoriev I.V."/>
            <person name="Corradi N."/>
            <person name="Roux C."/>
            <person name="Martin F.M."/>
        </authorList>
    </citation>
    <scope>NUCLEOTIDE SEQUENCE [LARGE SCALE GENOMIC DNA]</scope>
    <source>
        <strain evidence="1 2">DAOM 227022</strain>
    </source>
</reference>